<comment type="caution">
    <text evidence="4">Lacks conserved residue(s) required for the propagation of feature annotation.</text>
</comment>
<dbReference type="InterPro" id="IPR036046">
    <property type="entry name" value="Acylphosphatase-like_dom_sf"/>
</dbReference>
<evidence type="ECO:0000259" key="6">
    <source>
        <dbReference type="PROSITE" id="PS51160"/>
    </source>
</evidence>
<sequence>MGVMQRVVVSGRVRQVGYRDWITRQAYRLGITGWIRARSDTSVEMLAEGDAAALEAFLAASRQGPMLARVEDVVAQPADDRAVRGFTKRLPL</sequence>
<dbReference type="Pfam" id="PF00708">
    <property type="entry name" value="Acylphosphatase"/>
    <property type="match status" value="1"/>
</dbReference>
<name>A0A285R1B5_9SPHN</name>
<dbReference type="PANTHER" id="PTHR47268:SF4">
    <property type="entry name" value="ACYLPHOSPHATASE"/>
    <property type="match status" value="1"/>
</dbReference>
<protein>
    <recommendedName>
        <fullName evidence="2">acylphosphatase</fullName>
        <ecNumber evidence="2">3.6.1.7</ecNumber>
    </recommendedName>
</protein>
<dbReference type="InterPro" id="IPR001792">
    <property type="entry name" value="Acylphosphatase-like_dom"/>
</dbReference>
<evidence type="ECO:0000256" key="2">
    <source>
        <dbReference type="ARBA" id="ARBA00012150"/>
    </source>
</evidence>
<evidence type="ECO:0000313" key="7">
    <source>
        <dbReference type="EMBL" id="SOB87900.1"/>
    </source>
</evidence>
<dbReference type="Gene3D" id="3.30.70.100">
    <property type="match status" value="1"/>
</dbReference>
<proteinExistence type="inferred from homology"/>
<dbReference type="SUPFAM" id="SSF54975">
    <property type="entry name" value="Acylphosphatase/BLUF domain-like"/>
    <property type="match status" value="1"/>
</dbReference>
<feature type="domain" description="Acylphosphatase-like" evidence="6">
    <location>
        <begin position="4"/>
        <end position="90"/>
    </location>
</feature>
<evidence type="ECO:0000256" key="5">
    <source>
        <dbReference type="RuleBase" id="RU004168"/>
    </source>
</evidence>
<dbReference type="AlphaFoldDB" id="A0A285R1B5"/>
<gene>
    <name evidence="7" type="ORF">SAMN06297144_3038</name>
</gene>
<dbReference type="EMBL" id="OBMI01000003">
    <property type="protein sequence ID" value="SOB87900.1"/>
    <property type="molecule type" value="Genomic_DNA"/>
</dbReference>
<reference evidence="7 8" key="1">
    <citation type="submission" date="2017-07" db="EMBL/GenBank/DDBJ databases">
        <authorList>
            <person name="Sun Z.S."/>
            <person name="Albrecht U."/>
            <person name="Echele G."/>
            <person name="Lee C.C."/>
        </authorList>
    </citation>
    <scope>NUCLEOTIDE SEQUENCE [LARGE SCALE GENOMIC DNA]</scope>
    <source>
        <strain evidence="7 8">CGMCC 1.12672</strain>
    </source>
</reference>
<dbReference type="GO" id="GO:0003998">
    <property type="term" value="F:acylphosphatase activity"/>
    <property type="evidence" value="ECO:0007669"/>
    <property type="project" value="UniProtKB-EC"/>
</dbReference>
<organism evidence="7 8">
    <name type="scientific">Sphingomonas guangdongensis</name>
    <dbReference type="NCBI Taxonomy" id="1141890"/>
    <lineage>
        <taxon>Bacteria</taxon>
        <taxon>Pseudomonadati</taxon>
        <taxon>Pseudomonadota</taxon>
        <taxon>Alphaproteobacteria</taxon>
        <taxon>Sphingomonadales</taxon>
        <taxon>Sphingomonadaceae</taxon>
        <taxon>Sphingomonas</taxon>
    </lineage>
</organism>
<evidence type="ECO:0000256" key="3">
    <source>
        <dbReference type="ARBA" id="ARBA00047645"/>
    </source>
</evidence>
<dbReference type="RefSeq" id="WP_218838906.1">
    <property type="nucleotide sequence ID" value="NZ_OBMI01000003.1"/>
</dbReference>
<dbReference type="Proteomes" id="UP000219494">
    <property type="component" value="Unassembled WGS sequence"/>
</dbReference>
<dbReference type="PANTHER" id="PTHR47268">
    <property type="entry name" value="ACYLPHOSPHATASE"/>
    <property type="match status" value="1"/>
</dbReference>
<evidence type="ECO:0000256" key="1">
    <source>
        <dbReference type="ARBA" id="ARBA00005614"/>
    </source>
</evidence>
<evidence type="ECO:0000313" key="8">
    <source>
        <dbReference type="Proteomes" id="UP000219494"/>
    </source>
</evidence>
<accession>A0A285R1B5</accession>
<dbReference type="InterPro" id="IPR020456">
    <property type="entry name" value="Acylphosphatase"/>
</dbReference>
<comment type="catalytic activity">
    <reaction evidence="3">
        <text>an acyl phosphate + H2O = a carboxylate + phosphate + H(+)</text>
        <dbReference type="Rhea" id="RHEA:14965"/>
        <dbReference type="ChEBI" id="CHEBI:15377"/>
        <dbReference type="ChEBI" id="CHEBI:15378"/>
        <dbReference type="ChEBI" id="CHEBI:29067"/>
        <dbReference type="ChEBI" id="CHEBI:43474"/>
        <dbReference type="ChEBI" id="CHEBI:59918"/>
        <dbReference type="EC" id="3.6.1.7"/>
    </reaction>
</comment>
<dbReference type="PROSITE" id="PS51160">
    <property type="entry name" value="ACYLPHOSPHATASE_3"/>
    <property type="match status" value="1"/>
</dbReference>
<comment type="similarity">
    <text evidence="1 5">Belongs to the acylphosphatase family.</text>
</comment>
<evidence type="ECO:0000256" key="4">
    <source>
        <dbReference type="PROSITE-ProRule" id="PRU00520"/>
    </source>
</evidence>
<keyword evidence="8" id="KW-1185">Reference proteome</keyword>
<dbReference type="EC" id="3.6.1.7" evidence="2"/>